<proteinExistence type="predicted"/>
<keyword evidence="1" id="KW-0472">Membrane</keyword>
<gene>
    <name evidence="2" type="ORF">BP422_11480</name>
</gene>
<evidence type="ECO:0000256" key="1">
    <source>
        <dbReference type="SAM" id="Phobius"/>
    </source>
</evidence>
<feature type="transmembrane region" description="Helical" evidence="1">
    <location>
        <begin position="71"/>
        <end position="91"/>
    </location>
</feature>
<dbReference type="InterPro" id="IPR011042">
    <property type="entry name" value="6-blade_b-propeller_TolB-like"/>
</dbReference>
<keyword evidence="1" id="KW-0812">Transmembrane</keyword>
<keyword evidence="1" id="KW-1133">Transmembrane helix</keyword>
<organism evidence="2 3">
    <name type="scientific">Brevibacillus formosus</name>
    <dbReference type="NCBI Taxonomy" id="54913"/>
    <lineage>
        <taxon>Bacteria</taxon>
        <taxon>Bacillati</taxon>
        <taxon>Bacillota</taxon>
        <taxon>Bacilli</taxon>
        <taxon>Bacillales</taxon>
        <taxon>Paenibacillaceae</taxon>
        <taxon>Brevibacillus</taxon>
    </lineage>
</organism>
<dbReference type="KEGG" id="bfm:BP422_11480"/>
<dbReference type="AlphaFoldDB" id="A0A220MHP4"/>
<dbReference type="Gene3D" id="2.120.10.30">
    <property type="entry name" value="TolB, C-terminal domain"/>
    <property type="match status" value="1"/>
</dbReference>
<dbReference type="RefSeq" id="WP_088907899.1">
    <property type="nucleotide sequence ID" value="NZ_CP018145.1"/>
</dbReference>
<reference evidence="2 3" key="1">
    <citation type="submission" date="2016-11" db="EMBL/GenBank/DDBJ databases">
        <authorList>
            <person name="Jaros S."/>
            <person name="Januszkiewicz K."/>
            <person name="Wedrychowicz H."/>
        </authorList>
    </citation>
    <scope>NUCLEOTIDE SEQUENCE [LARGE SCALE GENOMIC DNA]</scope>
    <source>
        <strain evidence="2 3">NF2</strain>
    </source>
</reference>
<evidence type="ECO:0008006" key="4">
    <source>
        <dbReference type="Google" id="ProtNLM"/>
    </source>
</evidence>
<protein>
    <recommendedName>
        <fullName evidence="4">WD40 repeat domain-containing protein</fullName>
    </recommendedName>
</protein>
<dbReference type="SUPFAM" id="SSF82171">
    <property type="entry name" value="DPP6 N-terminal domain-like"/>
    <property type="match status" value="1"/>
</dbReference>
<sequence>MREEEKHPQDHQSDDQTVTQLLAHLKQMRGSVPVNYQLKSDLKKQLLQKMRDLEAKQAKAPNAAPKKLGKLVWSGIAAAALTLAIGGFVWWNNTSLAVREHEVLKLPAQAAVELVDIDRKATQLAYINNNTELKTIPIDEELKPVTIKLPPTEGKYTGVAWSNSGKQIAVVEQDKKLSRIWIVEMPTAYSMGSSRLLKEEEGVVYSSPSWSERDDSLAFTRSKNGVEEIWVSSTVSFQEWKLVEGSQPEWSPDGSLLAFNKAGEVQLMEMRTGKVTSLAVGQWASWSSDTRLTYTHPNGTLMEVNVSEEPFVTRELPLRNQSSEELIKGNWANKGKDLLLISRHDQLQQLVISLASRK</sequence>
<evidence type="ECO:0000313" key="3">
    <source>
        <dbReference type="Proteomes" id="UP000197781"/>
    </source>
</evidence>
<evidence type="ECO:0000313" key="2">
    <source>
        <dbReference type="EMBL" id="ASJ54110.1"/>
    </source>
</evidence>
<accession>A0A220MHP4</accession>
<name>A0A220MHP4_9BACL</name>
<dbReference type="Proteomes" id="UP000197781">
    <property type="component" value="Chromosome"/>
</dbReference>
<dbReference type="EMBL" id="CP018145">
    <property type="protein sequence ID" value="ASJ54110.1"/>
    <property type="molecule type" value="Genomic_DNA"/>
</dbReference>